<protein>
    <submittedName>
        <fullName evidence="3">Uncharacterized protein</fullName>
    </submittedName>
</protein>
<keyword evidence="1" id="KW-0175">Coiled coil</keyword>
<dbReference type="EMBL" id="ML978066">
    <property type="protein sequence ID" value="KAF2022110.1"/>
    <property type="molecule type" value="Genomic_DNA"/>
</dbReference>
<feature type="coiled-coil region" evidence="1">
    <location>
        <begin position="575"/>
        <end position="602"/>
    </location>
</feature>
<proteinExistence type="predicted"/>
<name>A0A6A5YBQ3_9PLEO</name>
<feature type="compositionally biased region" description="Polar residues" evidence="2">
    <location>
        <begin position="148"/>
        <end position="166"/>
    </location>
</feature>
<dbReference type="RefSeq" id="XP_033390449.1">
    <property type="nucleotide sequence ID" value="XM_033525677.1"/>
</dbReference>
<sequence>MPIPSLTSGLRPRTHYGRSKEAQSRTGSTKRVTPEQPSETNAESIDGPLKAPITHAEPSNAAKRRSFLPQLGLQRSPSKRVTETDIQEDGATERHKMTTRTSISHTSAIPAAAQGFIPQLGTQRSPSKRATDTDVQEDGEADRHKPTTRTSISQASTKPTVSQGVRSTRPRPQSMYGANPPPQAEQQTETRKTIPTRLSRNPERLSKPPIAQSGIGRSQSLRKPAPPSTTAAATTAASSTNARTHARTQSSIVLPRSRTDGTSSTRPKSLIMEPNYPSKPIVDSTADSGTRGVRASARIAAINRPTRTQVEPESTATSKAPSRTVHDPQPNVGVVPRRRENANEAPKTKARPAFSTLQQHFTPRKTGKAPTSFFLHPQPSDTNPQLPTEMSTLQAELLQLHLLHERSEATMRTWEMSAKGALQEQFLEVASLYRVMRESERQETEQKNLWALREWNSGNASLGLIEQMQILSDPLQEVGLLLEPGGRFERLAREFDQWMSNLDIAWLAQACATSSQAVAVKKPAGGLHDGWSMEHDALTRKLTHYVRDLDKLTQPDADSSIAGIVTTCRTLLGGILEELHLMKAIEARMDRLEKDWVEQQVEAIARHGQVEPYQDYPSEVWRT</sequence>
<dbReference type="Proteomes" id="UP000799778">
    <property type="component" value="Unassembled WGS sequence"/>
</dbReference>
<accession>A0A6A5YBQ3</accession>
<keyword evidence="4" id="KW-1185">Reference proteome</keyword>
<organism evidence="3 4">
    <name type="scientific">Aaosphaeria arxii CBS 175.79</name>
    <dbReference type="NCBI Taxonomy" id="1450172"/>
    <lineage>
        <taxon>Eukaryota</taxon>
        <taxon>Fungi</taxon>
        <taxon>Dikarya</taxon>
        <taxon>Ascomycota</taxon>
        <taxon>Pezizomycotina</taxon>
        <taxon>Dothideomycetes</taxon>
        <taxon>Pleosporomycetidae</taxon>
        <taxon>Pleosporales</taxon>
        <taxon>Pleosporales incertae sedis</taxon>
        <taxon>Aaosphaeria</taxon>
    </lineage>
</organism>
<gene>
    <name evidence="3" type="ORF">BU24DRAFT_405013</name>
</gene>
<feature type="region of interest" description="Disordered" evidence="2">
    <location>
        <begin position="1"/>
        <end position="335"/>
    </location>
</feature>
<evidence type="ECO:0000313" key="4">
    <source>
        <dbReference type="Proteomes" id="UP000799778"/>
    </source>
</evidence>
<dbReference type="AlphaFoldDB" id="A0A6A5YBQ3"/>
<evidence type="ECO:0000256" key="2">
    <source>
        <dbReference type="SAM" id="MobiDB-lite"/>
    </source>
</evidence>
<dbReference type="OrthoDB" id="5429993at2759"/>
<evidence type="ECO:0000313" key="3">
    <source>
        <dbReference type="EMBL" id="KAF2022110.1"/>
    </source>
</evidence>
<feature type="compositionally biased region" description="Polar residues" evidence="2">
    <location>
        <begin position="24"/>
        <end position="43"/>
    </location>
</feature>
<dbReference type="GeneID" id="54283074"/>
<feature type="compositionally biased region" description="Low complexity" evidence="2">
    <location>
        <begin position="228"/>
        <end position="243"/>
    </location>
</feature>
<evidence type="ECO:0000256" key="1">
    <source>
        <dbReference type="SAM" id="Coils"/>
    </source>
</evidence>
<feature type="compositionally biased region" description="Polar residues" evidence="2">
    <location>
        <begin position="305"/>
        <end position="321"/>
    </location>
</feature>
<reference evidence="3" key="1">
    <citation type="journal article" date="2020" name="Stud. Mycol.">
        <title>101 Dothideomycetes genomes: a test case for predicting lifestyles and emergence of pathogens.</title>
        <authorList>
            <person name="Haridas S."/>
            <person name="Albert R."/>
            <person name="Binder M."/>
            <person name="Bloem J."/>
            <person name="Labutti K."/>
            <person name="Salamov A."/>
            <person name="Andreopoulos B."/>
            <person name="Baker S."/>
            <person name="Barry K."/>
            <person name="Bills G."/>
            <person name="Bluhm B."/>
            <person name="Cannon C."/>
            <person name="Castanera R."/>
            <person name="Culley D."/>
            <person name="Daum C."/>
            <person name="Ezra D."/>
            <person name="Gonzalez J."/>
            <person name="Henrissat B."/>
            <person name="Kuo A."/>
            <person name="Liang C."/>
            <person name="Lipzen A."/>
            <person name="Lutzoni F."/>
            <person name="Magnuson J."/>
            <person name="Mondo S."/>
            <person name="Nolan M."/>
            <person name="Ohm R."/>
            <person name="Pangilinan J."/>
            <person name="Park H.-J."/>
            <person name="Ramirez L."/>
            <person name="Alfaro M."/>
            <person name="Sun H."/>
            <person name="Tritt A."/>
            <person name="Yoshinaga Y."/>
            <person name="Zwiers L.-H."/>
            <person name="Turgeon B."/>
            <person name="Goodwin S."/>
            <person name="Spatafora J."/>
            <person name="Crous P."/>
            <person name="Grigoriev I."/>
        </authorList>
    </citation>
    <scope>NUCLEOTIDE SEQUENCE</scope>
    <source>
        <strain evidence="3">CBS 175.79</strain>
    </source>
</reference>